<gene>
    <name evidence="3" type="ORF">M422DRAFT_786451</name>
</gene>
<evidence type="ECO:0000313" key="3">
    <source>
        <dbReference type="EMBL" id="KIJ22347.1"/>
    </source>
</evidence>
<reference evidence="3 4" key="1">
    <citation type="submission" date="2014-06" db="EMBL/GenBank/DDBJ databases">
        <title>Evolutionary Origins and Diversification of the Mycorrhizal Mutualists.</title>
        <authorList>
            <consortium name="DOE Joint Genome Institute"/>
            <consortium name="Mycorrhizal Genomics Consortium"/>
            <person name="Kohler A."/>
            <person name="Kuo A."/>
            <person name="Nagy L.G."/>
            <person name="Floudas D."/>
            <person name="Copeland A."/>
            <person name="Barry K.W."/>
            <person name="Cichocki N."/>
            <person name="Veneault-Fourrey C."/>
            <person name="LaButti K."/>
            <person name="Lindquist E.A."/>
            <person name="Lipzen A."/>
            <person name="Lundell T."/>
            <person name="Morin E."/>
            <person name="Murat C."/>
            <person name="Riley R."/>
            <person name="Ohm R."/>
            <person name="Sun H."/>
            <person name="Tunlid A."/>
            <person name="Henrissat B."/>
            <person name="Grigoriev I.V."/>
            <person name="Hibbett D.S."/>
            <person name="Martin F."/>
        </authorList>
    </citation>
    <scope>NUCLEOTIDE SEQUENCE [LARGE SCALE GENOMIC DNA]</scope>
    <source>
        <strain evidence="3 4">SS14</strain>
    </source>
</reference>
<evidence type="ECO:0000256" key="2">
    <source>
        <dbReference type="SAM" id="SignalP"/>
    </source>
</evidence>
<dbReference type="EMBL" id="KN838368">
    <property type="protein sequence ID" value="KIJ22347.1"/>
    <property type="molecule type" value="Genomic_DNA"/>
</dbReference>
<feature type="non-terminal residue" evidence="3">
    <location>
        <position position="171"/>
    </location>
</feature>
<feature type="compositionally biased region" description="Pro residues" evidence="1">
    <location>
        <begin position="114"/>
        <end position="127"/>
    </location>
</feature>
<feature type="region of interest" description="Disordered" evidence="1">
    <location>
        <begin position="46"/>
        <end position="66"/>
    </location>
</feature>
<sequence length="171" mass="17514">MVVCASVFVFVSFALLGLGAPLPKPQANIVDPSIFPLTFFPAPEPQTDVSTAQPTPAAISPDISTDREDNTNAVFIGSGFVPATAVTPTNVAFSASQTVQIQAVETQTVETQAAPPPPSPPPPPPPTSSNSPVSFGELTVPSEGGVFDNFKIAISKALPSTSPQASPSVDE</sequence>
<evidence type="ECO:0000256" key="1">
    <source>
        <dbReference type="SAM" id="MobiDB-lite"/>
    </source>
</evidence>
<feature type="chain" id="PRO_5002203871" evidence="2">
    <location>
        <begin position="20"/>
        <end position="171"/>
    </location>
</feature>
<keyword evidence="4" id="KW-1185">Reference proteome</keyword>
<organism evidence="3 4">
    <name type="scientific">Sphaerobolus stellatus (strain SS14)</name>
    <dbReference type="NCBI Taxonomy" id="990650"/>
    <lineage>
        <taxon>Eukaryota</taxon>
        <taxon>Fungi</taxon>
        <taxon>Dikarya</taxon>
        <taxon>Basidiomycota</taxon>
        <taxon>Agaricomycotina</taxon>
        <taxon>Agaricomycetes</taxon>
        <taxon>Phallomycetidae</taxon>
        <taxon>Geastrales</taxon>
        <taxon>Sphaerobolaceae</taxon>
        <taxon>Sphaerobolus</taxon>
    </lineage>
</organism>
<dbReference type="AlphaFoldDB" id="A0A0C9U074"/>
<proteinExistence type="predicted"/>
<evidence type="ECO:0000313" key="4">
    <source>
        <dbReference type="Proteomes" id="UP000054279"/>
    </source>
</evidence>
<feature type="region of interest" description="Disordered" evidence="1">
    <location>
        <begin position="107"/>
        <end position="140"/>
    </location>
</feature>
<dbReference type="HOGENOM" id="CLU_1723490_0_0_1"/>
<feature type="signal peptide" evidence="2">
    <location>
        <begin position="1"/>
        <end position="19"/>
    </location>
</feature>
<dbReference type="Proteomes" id="UP000054279">
    <property type="component" value="Unassembled WGS sequence"/>
</dbReference>
<name>A0A0C9U074_SPHS4</name>
<accession>A0A0C9U074</accession>
<protein>
    <submittedName>
        <fullName evidence="3">Uncharacterized protein</fullName>
    </submittedName>
</protein>
<keyword evidence="2" id="KW-0732">Signal</keyword>